<comment type="caution">
    <text evidence="15">The sequence shown here is derived from an EMBL/GenBank/DDBJ whole genome shotgun (WGS) entry which is preliminary data.</text>
</comment>
<evidence type="ECO:0000256" key="2">
    <source>
        <dbReference type="ARBA" id="ARBA00007193"/>
    </source>
</evidence>
<keyword evidence="11 13" id="KW-0739">Sodium transport</keyword>
<dbReference type="PANTHER" id="PTHR11690:SF269">
    <property type="entry name" value="DEGENERIN-LIKE PROTEIN ASIC-2"/>
    <property type="match status" value="1"/>
</dbReference>
<keyword evidence="10" id="KW-0325">Glycoprotein</keyword>
<keyword evidence="7" id="KW-0915">Sodium</keyword>
<dbReference type="GO" id="GO:0005886">
    <property type="term" value="C:plasma membrane"/>
    <property type="evidence" value="ECO:0007669"/>
    <property type="project" value="TreeGrafter"/>
</dbReference>
<dbReference type="EMBL" id="BTSX01000004">
    <property type="protein sequence ID" value="GMS94842.1"/>
    <property type="molecule type" value="Genomic_DNA"/>
</dbReference>
<dbReference type="Proteomes" id="UP001432027">
    <property type="component" value="Unassembled WGS sequence"/>
</dbReference>
<dbReference type="InterPro" id="IPR001873">
    <property type="entry name" value="ENaC"/>
</dbReference>
<dbReference type="Gene3D" id="1.10.287.770">
    <property type="entry name" value="YojJ-like"/>
    <property type="match status" value="1"/>
</dbReference>
<dbReference type="GO" id="GO:0015280">
    <property type="term" value="F:ligand-gated sodium channel activity"/>
    <property type="evidence" value="ECO:0007669"/>
    <property type="project" value="TreeGrafter"/>
</dbReference>
<evidence type="ECO:0000256" key="13">
    <source>
        <dbReference type="RuleBase" id="RU000679"/>
    </source>
</evidence>
<evidence type="ECO:0000256" key="5">
    <source>
        <dbReference type="ARBA" id="ARBA00022692"/>
    </source>
</evidence>
<name>A0AAV5TK92_9BILA</name>
<comment type="similarity">
    <text evidence="2 13">Belongs to the amiloride-sensitive sodium channel (TC 1.A.6) family.</text>
</comment>
<evidence type="ECO:0000256" key="9">
    <source>
        <dbReference type="ARBA" id="ARBA00023136"/>
    </source>
</evidence>
<evidence type="ECO:0000256" key="4">
    <source>
        <dbReference type="ARBA" id="ARBA00022461"/>
    </source>
</evidence>
<keyword evidence="12 13" id="KW-0407">Ion channel</keyword>
<evidence type="ECO:0000256" key="12">
    <source>
        <dbReference type="ARBA" id="ARBA00023303"/>
    </source>
</evidence>
<keyword evidence="8 13" id="KW-0406">Ion transport</keyword>
<keyword evidence="4 13" id="KW-0894">Sodium channel</keyword>
<dbReference type="Pfam" id="PF00858">
    <property type="entry name" value="ASC"/>
    <property type="match status" value="1"/>
</dbReference>
<sequence length="308" mass="34507">ITNSLEATTLACRATYSDIYNNPVFTVIQGWPCLSSKRCKSCILYSDTSASMPWPCSYTDYQVCTVKNNAGFTNHLCSMFFDAFDFIPTGVAVPNITDWESGTNPSAKSTCYSSFPDIQAYNDCWLSHECSTTPSSSNLSSLLDQTNPLLDKDFLRSIGAGISPCEIRKEKERGGYCRRTRGWSMLSSLPFNLPPQFGSCEYANKNFKSADECIAWYHRNALLLHVFYEELQVNSYTQGASYTLVSLISDISGHAGLWLGISVVSMVEILSLFVMVISNFVCGRNIIIDKENVQREADKRNERESREL</sequence>
<evidence type="ECO:0000256" key="1">
    <source>
        <dbReference type="ARBA" id="ARBA00004141"/>
    </source>
</evidence>
<organism evidence="15 16">
    <name type="scientific">Pristionchus entomophagus</name>
    <dbReference type="NCBI Taxonomy" id="358040"/>
    <lineage>
        <taxon>Eukaryota</taxon>
        <taxon>Metazoa</taxon>
        <taxon>Ecdysozoa</taxon>
        <taxon>Nematoda</taxon>
        <taxon>Chromadorea</taxon>
        <taxon>Rhabditida</taxon>
        <taxon>Rhabditina</taxon>
        <taxon>Diplogasteromorpha</taxon>
        <taxon>Diplogasteroidea</taxon>
        <taxon>Neodiplogasteridae</taxon>
        <taxon>Pristionchus</taxon>
    </lineage>
</organism>
<keyword evidence="3 13" id="KW-0813">Transport</keyword>
<evidence type="ECO:0000256" key="3">
    <source>
        <dbReference type="ARBA" id="ARBA00022448"/>
    </source>
</evidence>
<keyword evidence="16" id="KW-1185">Reference proteome</keyword>
<feature type="non-terminal residue" evidence="15">
    <location>
        <position position="308"/>
    </location>
</feature>
<evidence type="ECO:0000256" key="11">
    <source>
        <dbReference type="ARBA" id="ARBA00023201"/>
    </source>
</evidence>
<evidence type="ECO:0000256" key="10">
    <source>
        <dbReference type="ARBA" id="ARBA00023180"/>
    </source>
</evidence>
<evidence type="ECO:0008006" key="17">
    <source>
        <dbReference type="Google" id="ProtNLM"/>
    </source>
</evidence>
<evidence type="ECO:0000313" key="15">
    <source>
        <dbReference type="EMBL" id="GMS94842.1"/>
    </source>
</evidence>
<accession>A0AAV5TK92</accession>
<gene>
    <name evidence="15" type="ORF">PENTCL1PPCAC_17017</name>
</gene>
<protein>
    <recommendedName>
        <fullName evidence="17">Ion channel</fullName>
    </recommendedName>
</protein>
<keyword evidence="9 14" id="KW-0472">Membrane</keyword>
<evidence type="ECO:0000256" key="14">
    <source>
        <dbReference type="SAM" id="Phobius"/>
    </source>
</evidence>
<evidence type="ECO:0000256" key="8">
    <source>
        <dbReference type="ARBA" id="ARBA00023065"/>
    </source>
</evidence>
<evidence type="ECO:0000256" key="7">
    <source>
        <dbReference type="ARBA" id="ARBA00023053"/>
    </source>
</evidence>
<feature type="transmembrane region" description="Helical" evidence="14">
    <location>
        <begin position="257"/>
        <end position="282"/>
    </location>
</feature>
<proteinExistence type="inferred from homology"/>
<dbReference type="PANTHER" id="PTHR11690">
    <property type="entry name" value="AMILORIDE-SENSITIVE SODIUM CHANNEL-RELATED"/>
    <property type="match status" value="1"/>
</dbReference>
<dbReference type="AlphaFoldDB" id="A0AAV5TK92"/>
<evidence type="ECO:0000256" key="6">
    <source>
        <dbReference type="ARBA" id="ARBA00022989"/>
    </source>
</evidence>
<keyword evidence="6 14" id="KW-1133">Transmembrane helix</keyword>
<evidence type="ECO:0000313" key="16">
    <source>
        <dbReference type="Proteomes" id="UP001432027"/>
    </source>
</evidence>
<keyword evidence="5 13" id="KW-0812">Transmembrane</keyword>
<feature type="non-terminal residue" evidence="15">
    <location>
        <position position="1"/>
    </location>
</feature>
<reference evidence="15" key="1">
    <citation type="submission" date="2023-10" db="EMBL/GenBank/DDBJ databases">
        <title>Genome assembly of Pristionchus species.</title>
        <authorList>
            <person name="Yoshida K."/>
            <person name="Sommer R.J."/>
        </authorList>
    </citation>
    <scope>NUCLEOTIDE SEQUENCE</scope>
    <source>
        <strain evidence="15">RS0144</strain>
    </source>
</reference>
<comment type="subcellular location">
    <subcellularLocation>
        <location evidence="1">Membrane</location>
        <topology evidence="1">Multi-pass membrane protein</topology>
    </subcellularLocation>
</comment>